<reference evidence="1 2" key="1">
    <citation type="submission" date="2024-09" db="EMBL/GenBank/DDBJ databases">
        <title>Chromosome-scale assembly of Riccia sorocarpa.</title>
        <authorList>
            <person name="Paukszto L."/>
        </authorList>
    </citation>
    <scope>NUCLEOTIDE SEQUENCE [LARGE SCALE GENOMIC DNA]</scope>
    <source>
        <strain evidence="1">LP-2024</strain>
        <tissue evidence="1">Aerial parts of the thallus</tissue>
    </source>
</reference>
<name>A0ABD3HH05_9MARC</name>
<evidence type="ECO:0000313" key="1">
    <source>
        <dbReference type="EMBL" id="KAL3690673.1"/>
    </source>
</evidence>
<dbReference type="AlphaFoldDB" id="A0ABD3HH05"/>
<dbReference type="InterPro" id="IPR036047">
    <property type="entry name" value="F-box-like_dom_sf"/>
</dbReference>
<accession>A0ABD3HH05</accession>
<keyword evidence="2" id="KW-1185">Reference proteome</keyword>
<proteinExistence type="predicted"/>
<evidence type="ECO:0000313" key="2">
    <source>
        <dbReference type="Proteomes" id="UP001633002"/>
    </source>
</evidence>
<dbReference type="SUPFAM" id="SSF81383">
    <property type="entry name" value="F-box domain"/>
    <property type="match status" value="1"/>
</dbReference>
<organism evidence="1 2">
    <name type="scientific">Riccia sorocarpa</name>
    <dbReference type="NCBI Taxonomy" id="122646"/>
    <lineage>
        <taxon>Eukaryota</taxon>
        <taxon>Viridiplantae</taxon>
        <taxon>Streptophyta</taxon>
        <taxon>Embryophyta</taxon>
        <taxon>Marchantiophyta</taxon>
        <taxon>Marchantiopsida</taxon>
        <taxon>Marchantiidae</taxon>
        <taxon>Marchantiales</taxon>
        <taxon>Ricciaceae</taxon>
        <taxon>Riccia</taxon>
    </lineage>
</organism>
<protein>
    <recommendedName>
        <fullName evidence="3">F-box domain-containing protein</fullName>
    </recommendedName>
</protein>
<dbReference type="EMBL" id="JBJQOH010000003">
    <property type="protein sequence ID" value="KAL3690673.1"/>
    <property type="molecule type" value="Genomic_DNA"/>
</dbReference>
<comment type="caution">
    <text evidence="1">The sequence shown here is derived from an EMBL/GenBank/DDBJ whole genome shotgun (WGS) entry which is preliminary data.</text>
</comment>
<sequence length="135" mass="14815">MSGFAAGAVLGASSSSTSIPQSRTQREVWFTLNLPVDVLMVEFLNLTPRELARLSVWRSFSDAAKSDQLWRRRLPPNMENLAEKAYGRLAWPGGEAVDVDAGGEICPWVFQQGDLMPSGDLLLLSLMSTMLVEVS</sequence>
<evidence type="ECO:0008006" key="3">
    <source>
        <dbReference type="Google" id="ProtNLM"/>
    </source>
</evidence>
<gene>
    <name evidence="1" type="ORF">R1sor_004324</name>
</gene>
<dbReference type="Proteomes" id="UP001633002">
    <property type="component" value="Unassembled WGS sequence"/>
</dbReference>